<gene>
    <name evidence="3" type="primary">Slc25a23</name>
</gene>
<reference evidence="2" key="7">
    <citation type="journal article" date="2005" name="Science">
        <title>The Transcriptional Landscape of the Mammalian Genome.</title>
        <authorList>
            <consortium name="The FANTOM Consortium"/>
            <consortium name="Riken Genome Exploration Research Group and Genome Science Group (Genome Network Project Core Group)"/>
        </authorList>
    </citation>
    <scope>NUCLEOTIDE SEQUENCE</scope>
    <source>
        <strain evidence="2">C57BL/6J</strain>
        <tissue evidence="2">Tongue</tissue>
    </source>
</reference>
<reference evidence="2" key="5">
    <citation type="journal article" date="2001" name="Nature">
        <title>Functional annotation of a full-length mouse cDNA collection.</title>
        <authorList>
            <consortium name="The RIKEN Genome Exploration Research Group Phase II Team and the FANTOM Consortium"/>
        </authorList>
    </citation>
    <scope>NUCLEOTIDE SEQUENCE</scope>
    <source>
        <strain evidence="2">C57BL/6J</strain>
        <tissue evidence="2">Tongue</tissue>
    </source>
</reference>
<evidence type="ECO:0000313" key="2">
    <source>
        <dbReference type="EMBL" id="BAB26693.1"/>
    </source>
</evidence>
<reference evidence="2" key="4">
    <citation type="submission" date="2000-07" db="EMBL/GenBank/DDBJ databases">
        <authorList>
            <person name="Adachi J."/>
            <person name="Aizawa K."/>
            <person name="Akahira S."/>
            <person name="Akimura T."/>
            <person name="Arai A."/>
            <person name="Aono H."/>
            <person name="Arakawa T."/>
            <person name="Bono H."/>
            <person name="Carninci P."/>
            <person name="Fukuda S."/>
            <person name="Fukunishi Y."/>
            <person name="Furuno M."/>
            <person name="Hanagaki T."/>
            <person name="Hara A."/>
            <person name="Hayatsu N."/>
            <person name="Hiramoto K."/>
            <person name="Hiraoka T."/>
            <person name="Hori F."/>
            <person name="Imotani K."/>
            <person name="Ishii Y."/>
            <person name="Itoh M."/>
            <person name="Izawa M."/>
            <person name="Kasukawa T."/>
            <person name="Kato H."/>
            <person name="Kawai J."/>
            <person name="Kojima Y."/>
            <person name="Konno H."/>
            <person name="Kouda M."/>
            <person name="Koya S."/>
            <person name="Kurihara C."/>
            <person name="Matsuyama T."/>
            <person name="Miyazaki A."/>
            <person name="Nishi K."/>
            <person name="Nomura K."/>
            <person name="Numazaki R."/>
            <person name="Ohno M."/>
            <person name="Okazaki Y."/>
            <person name="Okido T."/>
            <person name="Owa C."/>
            <person name="Saito H."/>
            <person name="Saito R."/>
            <person name="Sakai C."/>
            <person name="Sakai K."/>
            <person name="Sano H."/>
            <person name="Sasaki D."/>
            <person name="Shibata K."/>
            <person name="Shibata Y."/>
            <person name="Shinagawa A."/>
            <person name="Shiraki T."/>
            <person name="Sogabe Y."/>
            <person name="Suzuki H."/>
            <person name="Tagami M."/>
            <person name="Tagawa A."/>
            <person name="Takahashi F."/>
            <person name="Tanaka T."/>
            <person name="Tejima Y."/>
            <person name="Toya T."/>
            <person name="Yamamura T."/>
            <person name="Yasunishi A."/>
            <person name="Yoshida K."/>
            <person name="Yoshino M."/>
            <person name="Muramatsu M."/>
            <person name="Hayashizaki Y."/>
        </authorList>
    </citation>
    <scope>NUCLEOTIDE SEQUENCE</scope>
    <source>
        <strain evidence="2">C57BL/6J</strain>
        <tissue evidence="2">Tongue</tissue>
    </source>
</reference>
<sequence length="191" mass="20367">MEACHPKSLLEAQDARPVAPYQAVRNGTYECCIAPQLGHTSLPTPTPKSLCSPSPSLCNVFHIPLPSFQASNSQIPGPSGRAESACSWVGSYQGKSGTPPRGPPASHTASPAQASESCNQGPTHNILHETQHPVCKLSIPKLTRSLFFYQRTKSPGSHHIPIPSTLQDWILSLDLGTPLHLSVFRGTSSGD</sequence>
<reference evidence="2" key="6">
    <citation type="journal article" date="2002" name="Nature">
        <title>Analysis of the mouse transcriptome based on functional annotation of 60,770 full-length cDNAs.</title>
        <authorList>
            <consortium name="The FANTOM Consortium and the RIKEN Genome Exploration Research Group Phase I and II Team"/>
        </authorList>
    </citation>
    <scope>NUCLEOTIDE SEQUENCE</scope>
    <source>
        <strain evidence="2">C57BL/6J</strain>
        <tissue evidence="2">Tongue</tissue>
    </source>
</reference>
<reference evidence="2" key="2">
    <citation type="journal article" date="2000" name="Genome Res.">
        <title>Normalization and subtraction of cap-trapper-selected cDNAs to prepare full-length cDNA libraries for rapid discovery of new genes.</title>
        <authorList>
            <person name="Carninci P."/>
            <person name="Shibata Y."/>
            <person name="Hayatsu N."/>
            <person name="Sugahara Y."/>
            <person name="Shibata K."/>
            <person name="Itoh M."/>
            <person name="Konno H."/>
            <person name="Okazaki Y."/>
            <person name="Muramatsu M."/>
            <person name="Hayashizaki Y."/>
        </authorList>
    </citation>
    <scope>NUCLEOTIDE SEQUENCE</scope>
    <source>
        <strain evidence="2">C57BL/6J</strain>
        <tissue evidence="2">Tongue</tissue>
    </source>
</reference>
<protein>
    <submittedName>
        <fullName evidence="2">Uncharacterized protein</fullName>
    </submittedName>
</protein>
<name>Q9D6Q7_MOUSE</name>
<reference evidence="2" key="1">
    <citation type="journal article" date="1999" name="Methods Enzymol.">
        <title>High-efficiency full-length cDNA cloning.</title>
        <authorList>
            <person name="Carninci P."/>
            <person name="Hayashizaki Y."/>
        </authorList>
    </citation>
    <scope>NUCLEOTIDE SEQUENCE</scope>
    <source>
        <strain evidence="2">C57BL/6J</strain>
        <tissue evidence="2">Tongue</tissue>
    </source>
</reference>
<proteinExistence type="evidence at transcript level"/>
<feature type="compositionally biased region" description="Polar residues" evidence="1">
    <location>
        <begin position="107"/>
        <end position="123"/>
    </location>
</feature>
<accession>Q9D6Q7</accession>
<reference evidence="2" key="3">
    <citation type="journal article" date="2000" name="Genome Res.">
        <title>RIKEN integrated sequence analysis (RISA) system--384-format sequencing pipeline with 384 multicapillary sequencer.</title>
        <authorList>
            <person name="Shibata K."/>
            <person name="Itoh M."/>
            <person name="Aizawa K."/>
            <person name="Nagaoka S."/>
            <person name="Sasaki N."/>
            <person name="Carninci P."/>
            <person name="Konno H."/>
            <person name="Akiyama J."/>
            <person name="Nishi K."/>
            <person name="Kitsunai T."/>
            <person name="Tashiro H."/>
            <person name="Itoh M."/>
            <person name="Sumi N."/>
            <person name="Ishii Y."/>
            <person name="Nakamura S."/>
            <person name="Hazama M."/>
            <person name="Nishine T."/>
            <person name="Harada A."/>
            <person name="Yamamoto R."/>
            <person name="Matsumoto H."/>
            <person name="Sakaguchi S."/>
            <person name="Ikegami T."/>
            <person name="Kashiwagi K."/>
            <person name="Fujiwake S."/>
            <person name="Inoue K."/>
            <person name="Togawa Y."/>
            <person name="Izawa M."/>
            <person name="Ohara E."/>
            <person name="Watahiki M."/>
            <person name="Yoneda Y."/>
            <person name="Ishikawa T."/>
            <person name="Ozawa K."/>
            <person name="Tanaka T."/>
            <person name="Matsuura S."/>
            <person name="Kawai J."/>
            <person name="Okazaki Y."/>
            <person name="Muramatsu M."/>
            <person name="Inoue Y."/>
            <person name="Kira A."/>
            <person name="Hayashizaki Y."/>
        </authorList>
    </citation>
    <scope>NUCLEOTIDE SEQUENCE</scope>
    <source>
        <strain evidence="2">C57BL/6J</strain>
        <tissue evidence="2">Tongue</tissue>
    </source>
</reference>
<dbReference type="AGR" id="MGI:1914222"/>
<feature type="region of interest" description="Disordered" evidence="1">
    <location>
        <begin position="90"/>
        <end position="125"/>
    </location>
</feature>
<organism evidence="2">
    <name type="scientific">Mus musculus</name>
    <name type="common">Mouse</name>
    <dbReference type="NCBI Taxonomy" id="10090"/>
    <lineage>
        <taxon>Eukaryota</taxon>
        <taxon>Metazoa</taxon>
        <taxon>Chordata</taxon>
        <taxon>Craniata</taxon>
        <taxon>Vertebrata</taxon>
        <taxon>Euteleostomi</taxon>
        <taxon>Mammalia</taxon>
        <taxon>Eutheria</taxon>
        <taxon>Euarchontoglires</taxon>
        <taxon>Glires</taxon>
        <taxon>Rodentia</taxon>
        <taxon>Myomorpha</taxon>
        <taxon>Muroidea</taxon>
        <taxon>Muridae</taxon>
        <taxon>Murinae</taxon>
        <taxon>Mus</taxon>
        <taxon>Mus</taxon>
    </lineage>
</organism>
<dbReference type="AlphaFoldDB" id="Q9D6Q7"/>
<reference evidence="2" key="8">
    <citation type="journal article" date="2005" name="Science">
        <title>Antisense Transcription in the Mammalian Transcriptome.</title>
        <authorList>
            <consortium name="RIKEN Genome Exploration Research Group and Genome Science Group (Genome Network Project Core Group) and the FANTOM Consortium"/>
        </authorList>
    </citation>
    <scope>NUCLEOTIDE SEQUENCE</scope>
    <source>
        <strain evidence="2">C57BL/6J</strain>
        <tissue evidence="2">Tongue</tissue>
    </source>
</reference>
<evidence type="ECO:0000256" key="1">
    <source>
        <dbReference type="SAM" id="MobiDB-lite"/>
    </source>
</evidence>
<dbReference type="EMBL" id="AK010088">
    <property type="protein sequence ID" value="BAB26693.1"/>
    <property type="molecule type" value="mRNA"/>
</dbReference>
<dbReference type="MGI" id="MGI:1914222">
    <property type="gene designation" value="Slc25a23"/>
</dbReference>
<evidence type="ECO:0000313" key="3">
    <source>
        <dbReference type="MGI" id="MGI:1914222"/>
    </source>
</evidence>